<gene>
    <name evidence="3" type="ORF">MOO45_07140</name>
</gene>
<feature type="chain" id="PRO_5045228420" description="Lipoprotein" evidence="2">
    <location>
        <begin position="22"/>
        <end position="287"/>
    </location>
</feature>
<evidence type="ECO:0008006" key="5">
    <source>
        <dbReference type="Google" id="ProtNLM"/>
    </source>
</evidence>
<feature type="signal peptide" evidence="2">
    <location>
        <begin position="1"/>
        <end position="21"/>
    </location>
</feature>
<keyword evidence="4" id="KW-1185">Reference proteome</keyword>
<evidence type="ECO:0000256" key="2">
    <source>
        <dbReference type="SAM" id="SignalP"/>
    </source>
</evidence>
<protein>
    <recommendedName>
        <fullName evidence="5">Lipoprotein</fullName>
    </recommendedName>
</protein>
<dbReference type="PROSITE" id="PS51257">
    <property type="entry name" value="PROKAR_LIPOPROTEIN"/>
    <property type="match status" value="1"/>
</dbReference>
<dbReference type="EMBL" id="CP093366">
    <property type="protein sequence ID" value="UQS81955.1"/>
    <property type="molecule type" value="Genomic_DNA"/>
</dbReference>
<accession>A0ABY4P8P4</accession>
<feature type="compositionally biased region" description="Low complexity" evidence="1">
    <location>
        <begin position="188"/>
        <end position="213"/>
    </location>
</feature>
<feature type="region of interest" description="Disordered" evidence="1">
    <location>
        <begin position="188"/>
        <end position="240"/>
    </location>
</feature>
<dbReference type="Proteomes" id="UP000831495">
    <property type="component" value="Chromosome"/>
</dbReference>
<sequence length="287" mass="31649">MKKKLLSIVLLTAGIFTLTGCQSNSQSSQNKQNQSYTTIMDKAQNAADKHDFQAAEAYYQSASAVKSSDKKANAYQRQAHDLKRAEMFMQKYHFADAKNSLNSAKKVENGSSDLTKFANKQLKIVKTVLKKRDDFHAKLEQIDQANDQNNYQSAYQQTVQLVKDDTFHQKYYGDLYQQAVEILLSSSQNLPGKNNNSNSNPSNQQTNNNPKNSDTANVTGAPGETDVVKNKTANGKAITDSDIQKARQELSAQGIQEKAASDSDIIRAIQKAAAAGRTKVTPNDIDS</sequence>
<proteinExistence type="predicted"/>
<evidence type="ECO:0000256" key="1">
    <source>
        <dbReference type="SAM" id="MobiDB-lite"/>
    </source>
</evidence>
<keyword evidence="2" id="KW-0732">Signal</keyword>
<evidence type="ECO:0000313" key="4">
    <source>
        <dbReference type="Proteomes" id="UP000831495"/>
    </source>
</evidence>
<organism evidence="3 4">
    <name type="scientific">Bombilactobacillus folatiphilus</name>
    <dbReference type="NCBI Taxonomy" id="2923362"/>
    <lineage>
        <taxon>Bacteria</taxon>
        <taxon>Bacillati</taxon>
        <taxon>Bacillota</taxon>
        <taxon>Bacilli</taxon>
        <taxon>Lactobacillales</taxon>
        <taxon>Lactobacillaceae</taxon>
        <taxon>Bombilactobacillus</taxon>
    </lineage>
</organism>
<reference evidence="3" key="1">
    <citation type="journal article" date="2022" name="Int. J. Syst. Evol. Microbiol.">
        <title>Apilactobacillus apisilvae sp. nov., Nicolia spurrieriana gen. nov. sp. nov., Bombilactobacillus folatiphilus sp. nov. and Bombilactobacillus thymidiniphilus sp. nov., four new lactic acid bacterial isolates from stingless bees Tetragonula carbonaria and Austroplebeia australis.</title>
        <authorList>
            <person name="Oliphant S.A."/>
            <person name="Watson-Haigh N.S."/>
            <person name="Sumby K.M."/>
            <person name="Gardner J."/>
            <person name="Groom S."/>
            <person name="Jiranek V."/>
        </authorList>
    </citation>
    <scope>NUCLEOTIDE SEQUENCE</scope>
    <source>
        <strain evidence="3">SG4_D2</strain>
    </source>
</reference>
<name>A0ABY4P8P4_9LACO</name>
<evidence type="ECO:0000313" key="3">
    <source>
        <dbReference type="EMBL" id="UQS81955.1"/>
    </source>
</evidence>
<dbReference type="RefSeq" id="WP_249514223.1">
    <property type="nucleotide sequence ID" value="NZ_CP093366.1"/>
</dbReference>